<dbReference type="InterPro" id="IPR003488">
    <property type="entry name" value="DprA"/>
</dbReference>
<dbReference type="Proteomes" id="UP000192276">
    <property type="component" value="Unassembled WGS sequence"/>
</dbReference>
<feature type="compositionally biased region" description="Polar residues" evidence="2">
    <location>
        <begin position="424"/>
        <end position="434"/>
    </location>
</feature>
<evidence type="ECO:0000256" key="2">
    <source>
        <dbReference type="SAM" id="MobiDB-lite"/>
    </source>
</evidence>
<dbReference type="InterPro" id="IPR057666">
    <property type="entry name" value="DrpA_SLOG"/>
</dbReference>
<proteinExistence type="inferred from homology"/>
<dbReference type="EMBL" id="LWBP01000190">
    <property type="protein sequence ID" value="OQP57842.1"/>
    <property type="molecule type" value="Genomic_DNA"/>
</dbReference>
<reference evidence="5" key="1">
    <citation type="submission" date="2016-04" db="EMBL/GenBank/DDBJ databases">
        <authorList>
            <person name="Chen L."/>
            <person name="Zhuang W."/>
            <person name="Wang G."/>
        </authorList>
    </citation>
    <scope>NUCLEOTIDE SEQUENCE [LARGE SCALE GENOMIC DNA]</scope>
    <source>
        <strain evidence="5">208</strain>
    </source>
</reference>
<protein>
    <submittedName>
        <fullName evidence="4">DNA protecting protein DprA</fullName>
    </submittedName>
</protein>
<dbReference type="NCBIfam" id="TIGR00732">
    <property type="entry name" value="dprA"/>
    <property type="match status" value="1"/>
</dbReference>
<comment type="similarity">
    <text evidence="1">Belongs to the DprA/Smf family.</text>
</comment>
<evidence type="ECO:0000256" key="1">
    <source>
        <dbReference type="ARBA" id="ARBA00006525"/>
    </source>
</evidence>
<accession>A0A1V9FHL2</accession>
<dbReference type="PANTHER" id="PTHR43022">
    <property type="entry name" value="PROTEIN SMF"/>
    <property type="match status" value="1"/>
</dbReference>
<dbReference type="RefSeq" id="WP_081166674.1">
    <property type="nucleotide sequence ID" value="NZ_LWBP01000190.1"/>
</dbReference>
<feature type="domain" description="Smf/DprA SLOG" evidence="3">
    <location>
        <begin position="83"/>
        <end position="293"/>
    </location>
</feature>
<dbReference type="AlphaFoldDB" id="A0A1V9FHL2"/>
<sequence>MGQKISVQNIVSLLQLPKVGRKTALKLLTALDHSVSDKQDLIDYVKEQAGSMRLPEYSAAAYDLAFGHAEQILEQSEKAGISVISVLDEDYPKQLRETPDPPVTLSYKGNIKVLSEKPNIAVIGTREPTDFGVKIGERLGEVFASHKFNVVSGLALGCDTAGHVGALKGNGTTAAVLAHGLDHIYPKENKELAQTIVDKNGVLVSEYFVKQRPMANYFVDRDRIQAGLSQSVVIVETDVKGGTMHTAKYCNEYNRKLVCFNHPQQYRSEPKVQGNQMLIREGKALPVYSKDEIDILMFILLNDFTDINGSEATYFYPDLLGVICTDGESKHNVIEGKTYSDFDDTAIVLASHIKEYLNDISVASSIDGKWQRSDSIGYADFISGFGKRDNKLYLQLYDHIYHGLKKHVDEIPANGNAEKKEQSNTDTKQGSLWE</sequence>
<dbReference type="SUPFAM" id="SSF102405">
    <property type="entry name" value="MCP/YpsA-like"/>
    <property type="match status" value="1"/>
</dbReference>
<dbReference type="OrthoDB" id="9785707at2"/>
<dbReference type="GO" id="GO:0009294">
    <property type="term" value="P:DNA-mediated transformation"/>
    <property type="evidence" value="ECO:0007669"/>
    <property type="project" value="InterPro"/>
</dbReference>
<name>A0A1V9FHL2_9BACT</name>
<evidence type="ECO:0000313" key="4">
    <source>
        <dbReference type="EMBL" id="OQP57842.1"/>
    </source>
</evidence>
<gene>
    <name evidence="4" type="ORF">A4R26_23320</name>
</gene>
<evidence type="ECO:0000259" key="3">
    <source>
        <dbReference type="Pfam" id="PF02481"/>
    </source>
</evidence>
<evidence type="ECO:0000313" key="5">
    <source>
        <dbReference type="Proteomes" id="UP000192276"/>
    </source>
</evidence>
<dbReference type="Pfam" id="PF02481">
    <property type="entry name" value="DNA_processg_A"/>
    <property type="match status" value="1"/>
</dbReference>
<dbReference type="Gene3D" id="3.40.50.450">
    <property type="match status" value="1"/>
</dbReference>
<dbReference type="STRING" id="550983.A4R26_23320"/>
<keyword evidence="5" id="KW-1185">Reference proteome</keyword>
<dbReference type="PANTHER" id="PTHR43022:SF1">
    <property type="entry name" value="PROTEIN SMF"/>
    <property type="match status" value="1"/>
</dbReference>
<comment type="caution">
    <text evidence="4">The sequence shown here is derived from an EMBL/GenBank/DDBJ whole genome shotgun (WGS) entry which is preliminary data.</text>
</comment>
<organism evidence="4 5">
    <name type="scientific">Niastella populi</name>
    <dbReference type="NCBI Taxonomy" id="550983"/>
    <lineage>
        <taxon>Bacteria</taxon>
        <taxon>Pseudomonadati</taxon>
        <taxon>Bacteroidota</taxon>
        <taxon>Chitinophagia</taxon>
        <taxon>Chitinophagales</taxon>
        <taxon>Chitinophagaceae</taxon>
        <taxon>Niastella</taxon>
    </lineage>
</organism>
<feature type="region of interest" description="Disordered" evidence="2">
    <location>
        <begin position="414"/>
        <end position="434"/>
    </location>
</feature>